<keyword evidence="3" id="KW-0496">Mitochondrion</keyword>
<proteinExistence type="predicted"/>
<dbReference type="AlphaFoldDB" id="A0A0G4J643"/>
<evidence type="ECO:0000256" key="1">
    <source>
        <dbReference type="SAM" id="SignalP"/>
    </source>
</evidence>
<feature type="chain" id="PRO_5033225469" evidence="1">
    <location>
        <begin position="28"/>
        <end position="118"/>
    </location>
</feature>
<geneLocation type="mitochondrion" evidence="3"/>
<gene>
    <name evidence="2" type="ORF">PBRA_009296</name>
    <name evidence="3" type="ORF">PLBR_LOCUS4205</name>
</gene>
<reference evidence="2 4" key="1">
    <citation type="submission" date="2015-02" db="EMBL/GenBank/DDBJ databases">
        <authorList>
            <person name="Chooi Y.-H."/>
        </authorList>
    </citation>
    <scope>NUCLEOTIDE SEQUENCE [LARGE SCALE GENOMIC DNA]</scope>
    <source>
        <strain evidence="2">E3</strain>
    </source>
</reference>
<name>A0A0G4J643_PLABS</name>
<organism evidence="2 4">
    <name type="scientific">Plasmodiophora brassicae</name>
    <name type="common">Clubroot disease agent</name>
    <dbReference type="NCBI Taxonomy" id="37360"/>
    <lineage>
        <taxon>Eukaryota</taxon>
        <taxon>Sar</taxon>
        <taxon>Rhizaria</taxon>
        <taxon>Endomyxa</taxon>
        <taxon>Phytomyxea</taxon>
        <taxon>Plasmodiophorida</taxon>
        <taxon>Plasmodiophoridae</taxon>
        <taxon>Plasmodiophora</taxon>
    </lineage>
</organism>
<dbReference type="Proteomes" id="UP000039324">
    <property type="component" value="Unassembled WGS sequence"/>
</dbReference>
<evidence type="ECO:0000313" key="2">
    <source>
        <dbReference type="EMBL" id="CEP03078.1"/>
    </source>
</evidence>
<keyword evidence="1" id="KW-0732">Signal</keyword>
<evidence type="ECO:0000313" key="3">
    <source>
        <dbReference type="EMBL" id="SPQ96990.1"/>
    </source>
</evidence>
<dbReference type="EMBL" id="CDSF01000139">
    <property type="protein sequence ID" value="CEP03078.1"/>
    <property type="molecule type" value="Genomic_DNA"/>
</dbReference>
<dbReference type="EMBL" id="OVEO01000006">
    <property type="protein sequence ID" value="SPQ96990.1"/>
    <property type="molecule type" value="Genomic_DNA"/>
</dbReference>
<protein>
    <submittedName>
        <fullName evidence="2">Uncharacterized protein</fullName>
    </submittedName>
</protein>
<keyword evidence="4" id="KW-1185">Reference proteome</keyword>
<accession>A0A0G4J643</accession>
<feature type="signal peptide" evidence="1">
    <location>
        <begin position="1"/>
        <end position="27"/>
    </location>
</feature>
<sequence length="118" mass="13255">MGTRALLAASVLLVVVLLHVMARPVESVIVAGRGHPNYGDFCLRRCHYNCQARCRRAPYPGCWQRCGRVCRNNCRRWSPRRVYVPYGRRAFVARGAVGIPGGGSAVVRRDVRVVSRFN</sequence>
<dbReference type="Proteomes" id="UP000290189">
    <property type="component" value="Unassembled WGS sequence"/>
</dbReference>
<evidence type="ECO:0000313" key="4">
    <source>
        <dbReference type="Proteomes" id="UP000039324"/>
    </source>
</evidence>
<reference evidence="3 5" key="2">
    <citation type="submission" date="2018-03" db="EMBL/GenBank/DDBJ databases">
        <authorList>
            <person name="Fogelqvist J."/>
        </authorList>
    </citation>
    <scope>NUCLEOTIDE SEQUENCE [LARGE SCALE GENOMIC DNA]</scope>
</reference>
<evidence type="ECO:0000313" key="5">
    <source>
        <dbReference type="Proteomes" id="UP000290189"/>
    </source>
</evidence>